<comment type="caution">
    <text evidence="1">The sequence shown here is derived from an EMBL/GenBank/DDBJ whole genome shotgun (WGS) entry which is preliminary data.</text>
</comment>
<dbReference type="EMBL" id="VFJE01000056">
    <property type="protein sequence ID" value="TPD65970.1"/>
    <property type="molecule type" value="Genomic_DNA"/>
</dbReference>
<protein>
    <submittedName>
        <fullName evidence="1">Uncharacterized protein</fullName>
    </submittedName>
</protein>
<dbReference type="RefSeq" id="WP_140002662.1">
    <property type="nucleotide sequence ID" value="NZ_VFJE01000056.1"/>
</dbReference>
<dbReference type="OrthoDB" id="979262at2"/>
<gene>
    <name evidence="1" type="ORF">FJA49_17485</name>
</gene>
<sequence length="143" mass="16298">MKLLLDLNAFAKLLTDKGYDGFFLTQAGYPGKVQDSISRFLEACSNGTDKPLYTNVLPLNTYLEWNGEDQPKVGCHMWVKYENGKFDVQEMEIERTDRYGQLLKQSKLTNLTASSVPTIKEAIAQVSEKPKEEIAPRKRGFRM</sequence>
<keyword evidence="2" id="KW-1185">Reference proteome</keyword>
<evidence type="ECO:0000313" key="2">
    <source>
        <dbReference type="Proteomes" id="UP000319175"/>
    </source>
</evidence>
<dbReference type="Proteomes" id="UP000319175">
    <property type="component" value="Unassembled WGS sequence"/>
</dbReference>
<name>A0A501PZG8_9FLAO</name>
<organism evidence="1 2">
    <name type="scientific">Flavobacterium microcysteis</name>
    <dbReference type="NCBI Taxonomy" id="2596891"/>
    <lineage>
        <taxon>Bacteria</taxon>
        <taxon>Pseudomonadati</taxon>
        <taxon>Bacteroidota</taxon>
        <taxon>Flavobacteriia</taxon>
        <taxon>Flavobacteriales</taxon>
        <taxon>Flavobacteriaceae</taxon>
        <taxon>Flavobacterium</taxon>
    </lineage>
</organism>
<reference evidence="1 2" key="1">
    <citation type="submission" date="2019-06" db="EMBL/GenBank/DDBJ databases">
        <title>Flavobacterium sp. MaA-Y11 from geoumgang.</title>
        <authorList>
            <person name="Jeong S."/>
        </authorList>
    </citation>
    <scope>NUCLEOTIDE SEQUENCE [LARGE SCALE GENOMIC DNA]</scope>
    <source>
        <strain evidence="1 2">MaA-Y11</strain>
    </source>
</reference>
<accession>A0A501PZG8</accession>
<dbReference type="AlphaFoldDB" id="A0A501PZG8"/>
<proteinExistence type="predicted"/>
<evidence type="ECO:0000313" key="1">
    <source>
        <dbReference type="EMBL" id="TPD65970.1"/>
    </source>
</evidence>